<dbReference type="PANTHER" id="PTHR33175">
    <property type="entry name" value="DNA-BINDING PROTEIN HU"/>
    <property type="match status" value="1"/>
</dbReference>
<evidence type="ECO:0000256" key="3">
    <source>
        <dbReference type="ARBA" id="ARBA00023125"/>
    </source>
</evidence>
<evidence type="ECO:0000313" key="5">
    <source>
        <dbReference type="EMBL" id="GIM48495.1"/>
    </source>
</evidence>
<keyword evidence="6" id="KW-1185">Reference proteome</keyword>
<dbReference type="GO" id="GO:0030261">
    <property type="term" value="P:chromosome condensation"/>
    <property type="evidence" value="ECO:0007669"/>
    <property type="project" value="UniProtKB-KW"/>
</dbReference>
<evidence type="ECO:0000256" key="4">
    <source>
        <dbReference type="RuleBase" id="RU003939"/>
    </source>
</evidence>
<dbReference type="CDD" id="cd13831">
    <property type="entry name" value="HU"/>
    <property type="match status" value="1"/>
</dbReference>
<dbReference type="GO" id="GO:0006270">
    <property type="term" value="P:DNA replication initiation"/>
    <property type="evidence" value="ECO:0007669"/>
    <property type="project" value="UniProtKB-ARBA"/>
</dbReference>
<keyword evidence="3" id="KW-0238">DNA-binding</keyword>
<dbReference type="PRINTS" id="PR01727">
    <property type="entry name" value="DNABINDINGHU"/>
</dbReference>
<dbReference type="GO" id="GO:0030527">
    <property type="term" value="F:structural constituent of chromatin"/>
    <property type="evidence" value="ECO:0007669"/>
    <property type="project" value="InterPro"/>
</dbReference>
<dbReference type="GO" id="GO:0005829">
    <property type="term" value="C:cytosol"/>
    <property type="evidence" value="ECO:0007669"/>
    <property type="project" value="TreeGrafter"/>
</dbReference>
<dbReference type="PROSITE" id="PS00045">
    <property type="entry name" value="HISTONE_LIKE"/>
    <property type="match status" value="1"/>
</dbReference>
<dbReference type="InterPro" id="IPR020816">
    <property type="entry name" value="Histone-like_DNA-bd_CS"/>
</dbReference>
<dbReference type="GO" id="GO:1990178">
    <property type="term" value="C:HU-DNA complex"/>
    <property type="evidence" value="ECO:0007669"/>
    <property type="project" value="UniProtKB-ARBA"/>
</dbReference>
<dbReference type="InterPro" id="IPR010992">
    <property type="entry name" value="IHF-like_DNA-bd_dom_sf"/>
</dbReference>
<dbReference type="EMBL" id="BOQE01000002">
    <property type="protein sequence ID" value="GIM48495.1"/>
    <property type="molecule type" value="Genomic_DNA"/>
</dbReference>
<organism evidence="5 6">
    <name type="scientific">Collibacillus ludicampi</name>
    <dbReference type="NCBI Taxonomy" id="2771369"/>
    <lineage>
        <taxon>Bacteria</taxon>
        <taxon>Bacillati</taxon>
        <taxon>Bacillota</taxon>
        <taxon>Bacilli</taxon>
        <taxon>Bacillales</taxon>
        <taxon>Alicyclobacillaceae</taxon>
        <taxon>Collibacillus</taxon>
    </lineage>
</organism>
<dbReference type="GO" id="GO:0010467">
    <property type="term" value="P:gene expression"/>
    <property type="evidence" value="ECO:0007669"/>
    <property type="project" value="UniProtKB-ARBA"/>
</dbReference>
<dbReference type="GO" id="GO:0003677">
    <property type="term" value="F:DNA binding"/>
    <property type="evidence" value="ECO:0007669"/>
    <property type="project" value="UniProtKB-KW"/>
</dbReference>
<keyword evidence="2" id="KW-0226">DNA condensation</keyword>
<dbReference type="Proteomes" id="UP001057291">
    <property type="component" value="Unassembled WGS sequence"/>
</dbReference>
<evidence type="ECO:0000256" key="1">
    <source>
        <dbReference type="ARBA" id="ARBA00010529"/>
    </source>
</evidence>
<evidence type="ECO:0000256" key="2">
    <source>
        <dbReference type="ARBA" id="ARBA00023067"/>
    </source>
</evidence>
<dbReference type="GO" id="GO:0042802">
    <property type="term" value="F:identical protein binding"/>
    <property type="evidence" value="ECO:0007669"/>
    <property type="project" value="UniProtKB-ARBA"/>
</dbReference>
<comment type="similarity">
    <text evidence="1 4">Belongs to the bacterial histone-like protein family.</text>
</comment>
<dbReference type="Gene3D" id="4.10.520.10">
    <property type="entry name" value="IHF-like DNA-binding proteins"/>
    <property type="match status" value="1"/>
</dbReference>
<dbReference type="SMART" id="SM00411">
    <property type="entry name" value="BHL"/>
    <property type="match status" value="1"/>
</dbReference>
<evidence type="ECO:0000313" key="6">
    <source>
        <dbReference type="Proteomes" id="UP001057291"/>
    </source>
</evidence>
<dbReference type="InterPro" id="IPR000119">
    <property type="entry name" value="Hist_DNA-bd"/>
</dbReference>
<dbReference type="RefSeq" id="WP_282201543.1">
    <property type="nucleotide sequence ID" value="NZ_BOQE01000002.1"/>
</dbReference>
<dbReference type="SUPFAM" id="SSF47729">
    <property type="entry name" value="IHF-like DNA-binding proteins"/>
    <property type="match status" value="1"/>
</dbReference>
<dbReference type="AlphaFoldDB" id="A0AAV4LL87"/>
<protein>
    <submittedName>
        <fullName evidence="5">Transcriptional regulator</fullName>
    </submittedName>
</protein>
<sequence>MNKAELIEKTATKAGLTKKDAETAINSMLEVITEALAEREKVQLPGFGTFEVRERAERTGRNPATGEEITIPATTIPAFKAGKNLKELVHKA</sequence>
<reference evidence="5" key="1">
    <citation type="journal article" date="2023" name="Int. J. Syst. Evol. Microbiol.">
        <title>Collibacillus ludicampi gen. nov., sp. nov., a new soil bacterium of the family Alicyclobacillaceae.</title>
        <authorList>
            <person name="Jojima T."/>
            <person name="Ioku Y."/>
            <person name="Fukuta Y."/>
            <person name="Shirasaka N."/>
            <person name="Matsumura Y."/>
            <person name="Mori M."/>
        </authorList>
    </citation>
    <scope>NUCLEOTIDE SEQUENCE</scope>
    <source>
        <strain evidence="5">TP075</strain>
    </source>
</reference>
<accession>A0AAV4LL87</accession>
<gene>
    <name evidence="5" type="primary">hbs</name>
    <name evidence="5" type="ORF">DNHGIG_40440</name>
</gene>
<comment type="caution">
    <text evidence="5">The sequence shown here is derived from an EMBL/GenBank/DDBJ whole genome shotgun (WGS) entry which is preliminary data.</text>
</comment>
<dbReference type="Pfam" id="PF00216">
    <property type="entry name" value="Bac_DNA_binding"/>
    <property type="match status" value="1"/>
</dbReference>
<proteinExistence type="inferred from homology"/>
<dbReference type="PANTHER" id="PTHR33175:SF3">
    <property type="entry name" value="DNA-BINDING PROTEIN HU-BETA"/>
    <property type="match status" value="1"/>
</dbReference>
<dbReference type="FunFam" id="4.10.520.10:FF:000001">
    <property type="entry name" value="DNA-binding protein HU"/>
    <property type="match status" value="1"/>
</dbReference>
<name>A0AAV4LL87_9BACL</name>
<dbReference type="GO" id="GO:1990103">
    <property type="term" value="C:DnaA-HU complex"/>
    <property type="evidence" value="ECO:0007669"/>
    <property type="project" value="UniProtKB-ARBA"/>
</dbReference>